<reference evidence="1 2" key="1">
    <citation type="submission" date="2017-03" db="EMBL/GenBank/DDBJ databases">
        <authorList>
            <person name="Afonso C.L."/>
            <person name="Miller P.J."/>
            <person name="Scott M.A."/>
            <person name="Spackman E."/>
            <person name="Goraichik I."/>
            <person name="Dimitrov K.M."/>
            <person name="Suarez D.L."/>
            <person name="Swayne D.E."/>
        </authorList>
    </citation>
    <scope>NUCLEOTIDE SEQUENCE [LARGE SCALE GENOMIC DNA]</scope>
    <source>
        <strain evidence="1 2">CECT 7680</strain>
    </source>
</reference>
<evidence type="ECO:0000313" key="1">
    <source>
        <dbReference type="EMBL" id="SLN57603.1"/>
    </source>
</evidence>
<name>A0A1Y5T7J1_9RHOB</name>
<proteinExistence type="predicted"/>
<organism evidence="1 2">
    <name type="scientific">Pseudoruegeria aquimaris</name>
    <dbReference type="NCBI Taxonomy" id="393663"/>
    <lineage>
        <taxon>Bacteria</taxon>
        <taxon>Pseudomonadati</taxon>
        <taxon>Pseudomonadota</taxon>
        <taxon>Alphaproteobacteria</taxon>
        <taxon>Rhodobacterales</taxon>
        <taxon>Roseobacteraceae</taxon>
        <taxon>Pseudoruegeria</taxon>
    </lineage>
</organism>
<keyword evidence="2" id="KW-1185">Reference proteome</keyword>
<evidence type="ECO:0008006" key="3">
    <source>
        <dbReference type="Google" id="ProtNLM"/>
    </source>
</evidence>
<sequence>MADPCIALRYDAWPEIGLGHLRRAYALAQECAARGIPVRHVVPERSRALLERDGIPAGSILDAGTDWLSQAPDVTHVVTDINWHGNGLGASKEVARLAAAGVPVAMIDCVPPDEYVDQPSPPALIITPYLNARRLRAAPPNAAHWEAGARYTILSPDYAELRGRALPKTERILVSCGGSDPDGFSLATVDALLGSGLPLDVVVGPLFAEGIRAGLADRAAQHSRIRLHDAPATLAPLIAQAGLIVGRVGLIRYEAACLGTYGIYLAAGPAYADYFEQFTARGFAEIYQDGRNGGRAAYLARLPALASPETRAPLLRRNTAAMAAVDGTGAANVIDMVLTLTQDAPTQRGPQ</sequence>
<evidence type="ECO:0000313" key="2">
    <source>
        <dbReference type="Proteomes" id="UP000193409"/>
    </source>
</evidence>
<accession>A0A1Y5T7J1</accession>
<dbReference type="EMBL" id="FWFQ01000025">
    <property type="protein sequence ID" value="SLN57603.1"/>
    <property type="molecule type" value="Genomic_DNA"/>
</dbReference>
<dbReference type="AlphaFoldDB" id="A0A1Y5T7J1"/>
<dbReference type="OrthoDB" id="9788924at2"/>
<dbReference type="Gene3D" id="3.40.50.2000">
    <property type="entry name" value="Glycogen Phosphorylase B"/>
    <property type="match status" value="1"/>
</dbReference>
<dbReference type="Proteomes" id="UP000193409">
    <property type="component" value="Unassembled WGS sequence"/>
</dbReference>
<protein>
    <recommendedName>
        <fullName evidence="3">UDP-2,4-diacetamido-2,4, 6-trideoxy-beta-L-altropyranose hydrolase</fullName>
    </recommendedName>
</protein>
<dbReference type="RefSeq" id="WP_085869551.1">
    <property type="nucleotide sequence ID" value="NZ_FWFQ01000025.1"/>
</dbReference>
<gene>
    <name evidence="1" type="ORF">PSA7680_03021</name>
</gene>